<keyword evidence="2" id="KW-0863">Zinc-finger</keyword>
<keyword evidence="7" id="KW-1185">Reference proteome</keyword>
<feature type="compositionally biased region" description="Polar residues" evidence="4">
    <location>
        <begin position="1"/>
        <end position="18"/>
    </location>
</feature>
<dbReference type="EMBL" id="QGKV02000299">
    <property type="protein sequence ID" value="KAF3593861.1"/>
    <property type="molecule type" value="Genomic_DNA"/>
</dbReference>
<dbReference type="Pfam" id="PF02892">
    <property type="entry name" value="zf-BED"/>
    <property type="match status" value="1"/>
</dbReference>
<evidence type="ECO:0000256" key="1">
    <source>
        <dbReference type="ARBA" id="ARBA00022723"/>
    </source>
</evidence>
<feature type="domain" description="BED-type" evidence="5">
    <location>
        <begin position="83"/>
        <end position="123"/>
    </location>
</feature>
<dbReference type="PANTHER" id="PTHR34396:SF27">
    <property type="entry name" value="OS08G0208700 PROTEIN"/>
    <property type="match status" value="1"/>
</dbReference>
<keyword evidence="1" id="KW-0479">Metal-binding</keyword>
<evidence type="ECO:0000256" key="2">
    <source>
        <dbReference type="ARBA" id="ARBA00022771"/>
    </source>
</evidence>
<proteinExistence type="predicted"/>
<name>A0ABQ7EAU1_BRACR</name>
<feature type="region of interest" description="Disordered" evidence="4">
    <location>
        <begin position="1"/>
        <end position="82"/>
    </location>
</feature>
<dbReference type="SMART" id="SM00614">
    <property type="entry name" value="ZnF_BED"/>
    <property type="match status" value="1"/>
</dbReference>
<keyword evidence="3" id="KW-0862">Zinc</keyword>
<evidence type="ECO:0000259" key="5">
    <source>
        <dbReference type="Pfam" id="PF02892"/>
    </source>
</evidence>
<dbReference type="InterPro" id="IPR003656">
    <property type="entry name" value="Znf_BED"/>
</dbReference>
<reference evidence="6 7" key="1">
    <citation type="journal article" date="2020" name="BMC Genomics">
        <title>Intraspecific diversification of the crop wild relative Brassica cretica Lam. using demographic model selection.</title>
        <authorList>
            <person name="Kioukis A."/>
            <person name="Michalopoulou V.A."/>
            <person name="Briers L."/>
            <person name="Pirintsos S."/>
            <person name="Studholme D.J."/>
            <person name="Pavlidis P."/>
            <person name="Sarris P.F."/>
        </authorList>
    </citation>
    <scope>NUCLEOTIDE SEQUENCE [LARGE SCALE GENOMIC DNA]</scope>
    <source>
        <strain evidence="7">cv. PFS-1207/04</strain>
    </source>
</reference>
<evidence type="ECO:0000256" key="4">
    <source>
        <dbReference type="SAM" id="MobiDB-lite"/>
    </source>
</evidence>
<protein>
    <recommendedName>
        <fullName evidence="5">BED-type domain-containing protein</fullName>
    </recommendedName>
</protein>
<evidence type="ECO:0000313" key="6">
    <source>
        <dbReference type="EMBL" id="KAF3593861.1"/>
    </source>
</evidence>
<dbReference type="PANTHER" id="PTHR34396">
    <property type="entry name" value="OS03G0264950 PROTEIN-RELATED"/>
    <property type="match status" value="1"/>
</dbReference>
<dbReference type="Proteomes" id="UP000266723">
    <property type="component" value="Unassembled WGS sequence"/>
</dbReference>
<comment type="caution">
    <text evidence="6">The sequence shown here is derived from an EMBL/GenBank/DDBJ whole genome shotgun (WGS) entry which is preliminary data.</text>
</comment>
<dbReference type="InterPro" id="IPR036236">
    <property type="entry name" value="Znf_C2H2_sf"/>
</dbReference>
<gene>
    <name evidence="6" type="ORF">DY000_02020741</name>
</gene>
<organism evidence="6 7">
    <name type="scientific">Brassica cretica</name>
    <name type="common">Mustard</name>
    <dbReference type="NCBI Taxonomy" id="69181"/>
    <lineage>
        <taxon>Eukaryota</taxon>
        <taxon>Viridiplantae</taxon>
        <taxon>Streptophyta</taxon>
        <taxon>Embryophyta</taxon>
        <taxon>Tracheophyta</taxon>
        <taxon>Spermatophyta</taxon>
        <taxon>Magnoliopsida</taxon>
        <taxon>eudicotyledons</taxon>
        <taxon>Gunneridae</taxon>
        <taxon>Pentapetalae</taxon>
        <taxon>rosids</taxon>
        <taxon>malvids</taxon>
        <taxon>Brassicales</taxon>
        <taxon>Brassicaceae</taxon>
        <taxon>Brassiceae</taxon>
        <taxon>Brassica</taxon>
    </lineage>
</organism>
<feature type="compositionally biased region" description="Acidic residues" evidence="4">
    <location>
        <begin position="52"/>
        <end position="75"/>
    </location>
</feature>
<dbReference type="InterPro" id="IPR053031">
    <property type="entry name" value="Cuticle_assoc_protein"/>
</dbReference>
<sequence>MIQSTLDVGSGSSKQACSQKKYVPVKSVIRGGRRNKGLSKGSGSQSQKIEEDIPELEDELGEEAFDEDELGEEEREERQGSDVWKDFTVVHKPNGKMKAACNHCKREYAWYSHSHGTSGLRRHRLRYEASWSPGAACSVKKCHGTVCSVLEQHAALRVAWCTFGSQPAGRPVKDCAFRWGGIGPSFWRPQPART</sequence>
<accession>A0ABQ7EAU1</accession>
<evidence type="ECO:0000256" key="3">
    <source>
        <dbReference type="ARBA" id="ARBA00022833"/>
    </source>
</evidence>
<dbReference type="SUPFAM" id="SSF57667">
    <property type="entry name" value="beta-beta-alpha zinc fingers"/>
    <property type="match status" value="1"/>
</dbReference>
<evidence type="ECO:0000313" key="7">
    <source>
        <dbReference type="Proteomes" id="UP000266723"/>
    </source>
</evidence>